<gene>
    <name evidence="1" type="ORF">LCGC14_2203330</name>
</gene>
<name>A0A0F9FTF1_9ZZZZ</name>
<protein>
    <submittedName>
        <fullName evidence="1">Uncharacterized protein</fullName>
    </submittedName>
</protein>
<feature type="non-terminal residue" evidence="1">
    <location>
        <position position="67"/>
    </location>
</feature>
<evidence type="ECO:0000313" key="1">
    <source>
        <dbReference type="EMBL" id="KKL60640.1"/>
    </source>
</evidence>
<sequence>MLGRFTWKLVWPCLVLYGGVRGGVRSGFPPSARVCIIRTGPSTWRTCDFCAVEQDIEDSSDSTLDAQ</sequence>
<reference evidence="1" key="1">
    <citation type="journal article" date="2015" name="Nature">
        <title>Complex archaea that bridge the gap between prokaryotes and eukaryotes.</title>
        <authorList>
            <person name="Spang A."/>
            <person name="Saw J.H."/>
            <person name="Jorgensen S.L."/>
            <person name="Zaremba-Niedzwiedzka K."/>
            <person name="Martijn J."/>
            <person name="Lind A.E."/>
            <person name="van Eijk R."/>
            <person name="Schleper C."/>
            <person name="Guy L."/>
            <person name="Ettema T.J."/>
        </authorList>
    </citation>
    <scope>NUCLEOTIDE SEQUENCE</scope>
</reference>
<accession>A0A0F9FTF1</accession>
<proteinExistence type="predicted"/>
<dbReference type="AlphaFoldDB" id="A0A0F9FTF1"/>
<organism evidence="1">
    <name type="scientific">marine sediment metagenome</name>
    <dbReference type="NCBI Taxonomy" id="412755"/>
    <lineage>
        <taxon>unclassified sequences</taxon>
        <taxon>metagenomes</taxon>
        <taxon>ecological metagenomes</taxon>
    </lineage>
</organism>
<dbReference type="EMBL" id="LAZR01029080">
    <property type="protein sequence ID" value="KKL60640.1"/>
    <property type="molecule type" value="Genomic_DNA"/>
</dbReference>
<comment type="caution">
    <text evidence="1">The sequence shown here is derived from an EMBL/GenBank/DDBJ whole genome shotgun (WGS) entry which is preliminary data.</text>
</comment>